<feature type="domain" description="Chemokine interleukin-8-like" evidence="6">
    <location>
        <begin position="66"/>
        <end position="125"/>
    </location>
</feature>
<dbReference type="Proteomes" id="UP000465112">
    <property type="component" value="Chromosome 19"/>
</dbReference>
<evidence type="ECO:0000256" key="1">
    <source>
        <dbReference type="ARBA" id="ARBA00004613"/>
    </source>
</evidence>
<feature type="non-terminal residue" evidence="7">
    <location>
        <position position="1"/>
    </location>
</feature>
<evidence type="ECO:0000313" key="8">
    <source>
        <dbReference type="Proteomes" id="UP000465112"/>
    </source>
</evidence>
<dbReference type="PRINTS" id="PR00436">
    <property type="entry name" value="INTERLEUKIN8"/>
</dbReference>
<evidence type="ECO:0000256" key="2">
    <source>
        <dbReference type="ARBA" id="ARBA00010665"/>
    </source>
</evidence>
<evidence type="ECO:0000259" key="6">
    <source>
        <dbReference type="SMART" id="SM00199"/>
    </source>
</evidence>
<sequence length="171" mass="19007">FGKPSSECAGGRCKSIKRLHVTQGLSVHAKLVSSMKLNPQSVCQLAFLSLCCLLITVRESDSTFVPGRCPCPQTQRGVRGQLKELKVYPKSPSCDKVTVIVTLKSNNQVCLNPEAPMGKQLIHCWNRAHKIGREVKLCLKRRRRGGKGGQRQRSRQRSRGHNRKSSSSNSQ</sequence>
<dbReference type="Gene3D" id="2.40.50.40">
    <property type="match status" value="1"/>
</dbReference>
<comment type="subcellular location">
    <subcellularLocation>
        <location evidence="1">Secreted</location>
    </subcellularLocation>
</comment>
<keyword evidence="8" id="KW-1185">Reference proteome</keyword>
<comment type="similarity">
    <text evidence="2">Belongs to the intercrine alpha (chemokine CxC) family.</text>
</comment>
<comment type="caution">
    <text evidence="7">The sequence shown here is derived from an EMBL/GenBank/DDBJ whole genome shotgun (WGS) entry which is preliminary data.</text>
</comment>
<dbReference type="GO" id="GO:0008009">
    <property type="term" value="F:chemokine activity"/>
    <property type="evidence" value="ECO:0007669"/>
    <property type="project" value="InterPro"/>
</dbReference>
<keyword evidence="3" id="KW-0202">Cytokine</keyword>
<keyword evidence="4" id="KW-0964">Secreted</keyword>
<dbReference type="EMBL" id="VHII01000019">
    <property type="protein sequence ID" value="KAF1375780.1"/>
    <property type="molecule type" value="Genomic_DNA"/>
</dbReference>
<proteinExistence type="inferred from homology"/>
<dbReference type="PANTHER" id="PTHR12015">
    <property type="entry name" value="SMALL INDUCIBLE CYTOKINE A"/>
    <property type="match status" value="1"/>
</dbReference>
<name>A0A6A5E5B0_PERFL</name>
<feature type="compositionally biased region" description="Basic residues" evidence="5">
    <location>
        <begin position="142"/>
        <end position="164"/>
    </location>
</feature>
<dbReference type="CDD" id="cd00273">
    <property type="entry name" value="Chemokine_CXC"/>
    <property type="match status" value="1"/>
</dbReference>
<dbReference type="SUPFAM" id="SSF54117">
    <property type="entry name" value="Interleukin 8-like chemokines"/>
    <property type="match status" value="1"/>
</dbReference>
<dbReference type="GO" id="GO:0006955">
    <property type="term" value="P:immune response"/>
    <property type="evidence" value="ECO:0007669"/>
    <property type="project" value="InterPro"/>
</dbReference>
<evidence type="ECO:0000313" key="7">
    <source>
        <dbReference type="EMBL" id="KAF1375780.1"/>
    </source>
</evidence>
<feature type="region of interest" description="Disordered" evidence="5">
    <location>
        <begin position="142"/>
        <end position="171"/>
    </location>
</feature>
<evidence type="ECO:0000256" key="4">
    <source>
        <dbReference type="ARBA" id="ARBA00022525"/>
    </source>
</evidence>
<dbReference type="GO" id="GO:0005615">
    <property type="term" value="C:extracellular space"/>
    <property type="evidence" value="ECO:0007669"/>
    <property type="project" value="UniProtKB-KW"/>
</dbReference>
<dbReference type="InterPro" id="IPR036048">
    <property type="entry name" value="Interleukin_8-like_sf"/>
</dbReference>
<accession>A0A6A5E5B0</accession>
<organism evidence="7 8">
    <name type="scientific">Perca fluviatilis</name>
    <name type="common">European perch</name>
    <dbReference type="NCBI Taxonomy" id="8168"/>
    <lineage>
        <taxon>Eukaryota</taxon>
        <taxon>Metazoa</taxon>
        <taxon>Chordata</taxon>
        <taxon>Craniata</taxon>
        <taxon>Vertebrata</taxon>
        <taxon>Euteleostomi</taxon>
        <taxon>Actinopterygii</taxon>
        <taxon>Neopterygii</taxon>
        <taxon>Teleostei</taxon>
        <taxon>Neoteleostei</taxon>
        <taxon>Acanthomorphata</taxon>
        <taxon>Eupercaria</taxon>
        <taxon>Perciformes</taxon>
        <taxon>Percoidei</taxon>
        <taxon>Percidae</taxon>
        <taxon>Percinae</taxon>
        <taxon>Perca</taxon>
    </lineage>
</organism>
<gene>
    <name evidence="7" type="ORF">PFLUV_G00223730</name>
</gene>
<dbReference type="GO" id="GO:0006952">
    <property type="term" value="P:defense response"/>
    <property type="evidence" value="ECO:0007669"/>
    <property type="project" value="InterPro"/>
</dbReference>
<dbReference type="AlphaFoldDB" id="A0A6A5E5B0"/>
<dbReference type="InterPro" id="IPR001811">
    <property type="entry name" value="Chemokine_IL8-like_dom"/>
</dbReference>
<dbReference type="Pfam" id="PF00048">
    <property type="entry name" value="IL8"/>
    <property type="match status" value="1"/>
</dbReference>
<dbReference type="SMART" id="SM00199">
    <property type="entry name" value="SCY"/>
    <property type="match status" value="1"/>
</dbReference>
<dbReference type="InterPro" id="IPR033899">
    <property type="entry name" value="CXC_Chemokine_domain"/>
</dbReference>
<dbReference type="InterPro" id="IPR039809">
    <property type="entry name" value="Chemokine_b/g/d"/>
</dbReference>
<dbReference type="PANTHER" id="PTHR12015:SF210">
    <property type="entry name" value="C-X-C MOTIF CHEMOKINE 9"/>
    <property type="match status" value="1"/>
</dbReference>
<evidence type="ECO:0000256" key="5">
    <source>
        <dbReference type="SAM" id="MobiDB-lite"/>
    </source>
</evidence>
<evidence type="ECO:0000256" key="3">
    <source>
        <dbReference type="ARBA" id="ARBA00022514"/>
    </source>
</evidence>
<reference evidence="7 8" key="1">
    <citation type="submission" date="2019-06" db="EMBL/GenBank/DDBJ databases">
        <title>A chromosome-scale genome assembly of the European perch, Perca fluviatilis.</title>
        <authorList>
            <person name="Roques C."/>
            <person name="Zahm M."/>
            <person name="Cabau C."/>
            <person name="Klopp C."/>
            <person name="Bouchez O."/>
            <person name="Donnadieu C."/>
            <person name="Kuhl H."/>
            <person name="Gislard M."/>
            <person name="Guendouz S."/>
            <person name="Journot L."/>
            <person name="Haffray P."/>
            <person name="Bestin A."/>
            <person name="Morvezen R."/>
            <person name="Feron R."/>
            <person name="Wen M."/>
            <person name="Jouanno E."/>
            <person name="Herpin A."/>
            <person name="Schartl M."/>
            <person name="Postlethwait J."/>
            <person name="Schaerlinger B."/>
            <person name="Chardard D."/>
            <person name="Lecocq T."/>
            <person name="Poncet C."/>
            <person name="Jaffrelo L."/>
            <person name="Lampietro C."/>
            <person name="Guiguen Y."/>
        </authorList>
    </citation>
    <scope>NUCLEOTIDE SEQUENCE [LARGE SCALE GENOMIC DNA]</scope>
    <source>
        <tissue evidence="7">Blood</tissue>
    </source>
</reference>
<protein>
    <recommendedName>
        <fullName evidence="6">Chemokine interleukin-8-like domain-containing protein</fullName>
    </recommendedName>
</protein>